<organism evidence="2 3">
    <name type="scientific">Petrolisthes manimaculis</name>
    <dbReference type="NCBI Taxonomy" id="1843537"/>
    <lineage>
        <taxon>Eukaryota</taxon>
        <taxon>Metazoa</taxon>
        <taxon>Ecdysozoa</taxon>
        <taxon>Arthropoda</taxon>
        <taxon>Crustacea</taxon>
        <taxon>Multicrustacea</taxon>
        <taxon>Malacostraca</taxon>
        <taxon>Eumalacostraca</taxon>
        <taxon>Eucarida</taxon>
        <taxon>Decapoda</taxon>
        <taxon>Pleocyemata</taxon>
        <taxon>Anomura</taxon>
        <taxon>Galatheoidea</taxon>
        <taxon>Porcellanidae</taxon>
        <taxon>Petrolisthes</taxon>
    </lineage>
</organism>
<proteinExistence type="predicted"/>
<keyword evidence="3" id="KW-1185">Reference proteome</keyword>
<feature type="region of interest" description="Disordered" evidence="1">
    <location>
        <begin position="32"/>
        <end position="73"/>
    </location>
</feature>
<dbReference type="EMBL" id="JAWZYT010003477">
    <property type="protein sequence ID" value="KAK4298189.1"/>
    <property type="molecule type" value="Genomic_DNA"/>
</dbReference>
<protein>
    <submittedName>
        <fullName evidence="2">Uncharacterized protein</fullName>
    </submittedName>
</protein>
<sequence>MKEEPRSERELEIGYVFTHRICGCSSSLDEGGDFDGGRVKEMGNGGLETENWGGRRERRTGVGGVNGELGWEA</sequence>
<name>A0AAE1TWY8_9EUCA</name>
<evidence type="ECO:0000256" key="1">
    <source>
        <dbReference type="SAM" id="MobiDB-lite"/>
    </source>
</evidence>
<gene>
    <name evidence="2" type="ORF">Pmani_029448</name>
</gene>
<evidence type="ECO:0000313" key="3">
    <source>
        <dbReference type="Proteomes" id="UP001292094"/>
    </source>
</evidence>
<dbReference type="AlphaFoldDB" id="A0AAE1TWY8"/>
<reference evidence="2" key="1">
    <citation type="submission" date="2023-11" db="EMBL/GenBank/DDBJ databases">
        <title>Genome assemblies of two species of porcelain crab, Petrolisthes cinctipes and Petrolisthes manimaculis (Anomura: Porcellanidae).</title>
        <authorList>
            <person name="Angst P."/>
        </authorList>
    </citation>
    <scope>NUCLEOTIDE SEQUENCE</scope>
    <source>
        <strain evidence="2">PB745_02</strain>
        <tissue evidence="2">Gill</tissue>
    </source>
</reference>
<accession>A0AAE1TWY8</accession>
<evidence type="ECO:0000313" key="2">
    <source>
        <dbReference type="EMBL" id="KAK4298189.1"/>
    </source>
</evidence>
<comment type="caution">
    <text evidence="2">The sequence shown here is derived from an EMBL/GenBank/DDBJ whole genome shotgun (WGS) entry which is preliminary data.</text>
</comment>
<dbReference type="Proteomes" id="UP001292094">
    <property type="component" value="Unassembled WGS sequence"/>
</dbReference>